<dbReference type="AlphaFoldDB" id="E4PSP3"/>
<protein>
    <submittedName>
        <fullName evidence="2">Conserved domain protein</fullName>
    </submittedName>
</protein>
<evidence type="ECO:0000256" key="1">
    <source>
        <dbReference type="SAM" id="Phobius"/>
    </source>
</evidence>
<reference evidence="3" key="1">
    <citation type="submission" date="2010-07" db="EMBL/GenBank/DDBJ databases">
        <title>Genome sequence of Mycoplasma leachii PG50 MU clone A8.</title>
        <authorList>
            <person name="Wise K."/>
            <person name="Calcutt M.J."/>
            <person name="Foecking M.F."/>
            <person name="Madupu R."/>
            <person name="DeBoy R.T."/>
            <person name="Roske K."/>
            <person name="Martin T.R."/>
            <person name="Hvinden M.L."/>
            <person name="Durkin A.S."/>
            <person name="Glass J."/>
            <person name="Methe B.A."/>
        </authorList>
    </citation>
    <scope>NUCLEOTIDE SEQUENCE [LARGE SCALE GENOMIC DNA]</scope>
    <source>
        <strain evidence="3">DSM 21131 / NCTC 10133 / N29 / PG50</strain>
    </source>
</reference>
<evidence type="ECO:0000313" key="3">
    <source>
        <dbReference type="Proteomes" id="UP000008712"/>
    </source>
</evidence>
<dbReference type="KEGG" id="mlc:MSB_A0843"/>
<accession>E4PSP3</accession>
<feature type="transmembrane region" description="Helical" evidence="1">
    <location>
        <begin position="94"/>
        <end position="118"/>
    </location>
</feature>
<evidence type="ECO:0000313" key="2">
    <source>
        <dbReference type="EMBL" id="ADR24018.1"/>
    </source>
</evidence>
<keyword evidence="1" id="KW-0812">Transmembrane</keyword>
<proteinExistence type="predicted"/>
<dbReference type="InterPro" id="IPR025699">
    <property type="entry name" value="ABC2_memb-like"/>
</dbReference>
<dbReference type="eggNOG" id="COG1277">
    <property type="taxonomic scope" value="Bacteria"/>
</dbReference>
<keyword evidence="3" id="KW-1185">Reference proteome</keyword>
<name>E4PSP3_MYCLG</name>
<dbReference type="EMBL" id="CP002108">
    <property type="protein sequence ID" value="ADR24018.1"/>
    <property type="molecule type" value="Genomic_DNA"/>
</dbReference>
<organism evidence="2 3">
    <name type="scientific">Mycoplasma leachii (strain DSM 21131 / NCTC 10133 / N29 / PG50)</name>
    <dbReference type="NCBI Taxonomy" id="880447"/>
    <lineage>
        <taxon>Bacteria</taxon>
        <taxon>Bacillati</taxon>
        <taxon>Mycoplasmatota</taxon>
        <taxon>Mollicutes</taxon>
        <taxon>Mycoplasmataceae</taxon>
        <taxon>Mycoplasma</taxon>
    </lineage>
</organism>
<reference evidence="2 3" key="2">
    <citation type="journal article" date="2012" name="J. Bacteriol.">
        <title>Complete Genome Sequences of Mycoplasma leachii Strain PG50T and the Pathogenic Mycoplasma mycoides subsp. mycoides Small Colony Biotype Strain Gladysdale.</title>
        <authorList>
            <person name="Wise K.S."/>
            <person name="Calcutt M.J."/>
            <person name="Foecking M.F."/>
            <person name="Madupu R."/>
            <person name="Deboy R.T."/>
            <person name="Roske K."/>
            <person name="Hvinden M.L."/>
            <person name="Martin T.R."/>
            <person name="Durkin A.S."/>
            <person name="Glass J.I."/>
            <person name="Methe B.A."/>
        </authorList>
    </citation>
    <scope>NUCLEOTIDE SEQUENCE [LARGE SCALE GENOMIC DNA]</scope>
    <source>
        <strain evidence="3">DSM 21131 / NCTC 10133 / N29 / PG50</strain>
    </source>
</reference>
<dbReference type="HOGENOM" id="CLU_1446189_0_0_14"/>
<feature type="transmembrane region" description="Helical" evidence="1">
    <location>
        <begin position="17"/>
        <end position="39"/>
    </location>
</feature>
<feature type="transmembrane region" description="Helical" evidence="1">
    <location>
        <begin position="60"/>
        <end position="88"/>
    </location>
</feature>
<dbReference type="OrthoDB" id="401337at2"/>
<sequence length="187" mass="21577">MIFKFAIDEKYLRLSSYLYIFLLLIITVIFSAIKSLNIFKDLDQKGLEIISFSKPISRNSLILGKLLCLSFYGLIWSSILLISFLVSLYANYSFINLILTSLLLWFVGLITYLLISLITTILSYKLTQKIALTIPLVLFIFLSIIGMVLSSNTTSNLNKVGYYLNQKYPYHHSNNRKLVLLIMKMNY</sequence>
<gene>
    <name evidence="2" type="ordered locus">MSB_A0843</name>
</gene>
<keyword evidence="1" id="KW-0472">Membrane</keyword>
<dbReference type="Proteomes" id="UP000008712">
    <property type="component" value="Chromosome"/>
</dbReference>
<feature type="transmembrane region" description="Helical" evidence="1">
    <location>
        <begin position="130"/>
        <end position="149"/>
    </location>
</feature>
<keyword evidence="1" id="KW-1133">Transmembrane helix</keyword>
<dbReference type="Pfam" id="PF13346">
    <property type="entry name" value="ABC2_membrane_5"/>
    <property type="match status" value="1"/>
</dbReference>